<name>A0AAV2THM0_CALDB</name>
<sequence length="488" mass="56826">MIRLGVQKRMGNCTVSRTYLLLTGVLMCVIIFLWKAGQDNDVGMFWHLADAHLRLAYLEGLDSENQFGPKNNEYLVRFVVEKCKYEMSQGHKPDFVIWGGDIGPHKNLTPEQLIQTIRWFSDRLNEVFENNSIPIFPTIGNHDVFRKNSSLSPINDLVETDLCRRLATDDGLWKKWIDRADESLAKYPDIPRASFSQGCFHSMLIERKQKILLINLNSIIWITTDLIVRPFEEDPFGQFQWLQSSLLWARKHKAKVFIVTHKPPGNIVFSPVTSYQFIREFNDRLVSLLRKFSDIVVATFTAHEHIDSFRVLLDEDNHPAGMLLSAPSIDSSRLGFFGTPDTRIRLYKYSRRSAGILDYSQFWLHLTHDNPVWEKDYEFRQLYNTRDISPLKFATLLDRFMVDNGAESPWEIYWDHQLGHNPDVIGVIGEVDGRCPHIQSNCRCRRICAMRHLIISNLEQCYRICNETKYSQLRTIRELSSMYSLSPN</sequence>
<gene>
    <name evidence="5" type="ORF">CDAUBV1_LOCUS10243</name>
</gene>
<keyword evidence="3" id="KW-0472">Membrane</keyword>
<evidence type="ECO:0000256" key="2">
    <source>
        <dbReference type="ARBA" id="ARBA00023180"/>
    </source>
</evidence>
<protein>
    <recommendedName>
        <fullName evidence="4">Calcineurin-like phosphoesterase domain-containing protein</fullName>
    </recommendedName>
</protein>
<keyword evidence="2" id="KW-0325">Glycoprotein</keyword>
<dbReference type="Proteomes" id="UP001497525">
    <property type="component" value="Unassembled WGS sequence"/>
</dbReference>
<keyword evidence="3" id="KW-0812">Transmembrane</keyword>
<dbReference type="AlphaFoldDB" id="A0AAV2THM0"/>
<feature type="domain" description="Calcineurin-like phosphoesterase" evidence="4">
    <location>
        <begin position="45"/>
        <end position="306"/>
    </location>
</feature>
<dbReference type="GO" id="GO:0005615">
    <property type="term" value="C:extracellular space"/>
    <property type="evidence" value="ECO:0007669"/>
    <property type="project" value="TreeGrafter"/>
</dbReference>
<evidence type="ECO:0000313" key="5">
    <source>
        <dbReference type="EMBL" id="CAL5136165.1"/>
    </source>
</evidence>
<dbReference type="EMBL" id="CAXLJL010000290">
    <property type="protein sequence ID" value="CAL5136165.1"/>
    <property type="molecule type" value="Genomic_DNA"/>
</dbReference>
<feature type="transmembrane region" description="Helical" evidence="3">
    <location>
        <begin position="20"/>
        <end position="37"/>
    </location>
</feature>
<dbReference type="InterPro" id="IPR004843">
    <property type="entry name" value="Calcineurin-like_PHP"/>
</dbReference>
<evidence type="ECO:0000313" key="6">
    <source>
        <dbReference type="Proteomes" id="UP001497525"/>
    </source>
</evidence>
<organism evidence="5 6">
    <name type="scientific">Calicophoron daubneyi</name>
    <name type="common">Rumen fluke</name>
    <name type="synonym">Paramphistomum daubneyi</name>
    <dbReference type="NCBI Taxonomy" id="300641"/>
    <lineage>
        <taxon>Eukaryota</taxon>
        <taxon>Metazoa</taxon>
        <taxon>Spiralia</taxon>
        <taxon>Lophotrochozoa</taxon>
        <taxon>Platyhelminthes</taxon>
        <taxon>Trematoda</taxon>
        <taxon>Digenea</taxon>
        <taxon>Plagiorchiida</taxon>
        <taxon>Pronocephalata</taxon>
        <taxon>Paramphistomoidea</taxon>
        <taxon>Paramphistomidae</taxon>
        <taxon>Calicophoron</taxon>
    </lineage>
</organism>
<evidence type="ECO:0000259" key="4">
    <source>
        <dbReference type="Pfam" id="PF00149"/>
    </source>
</evidence>
<reference evidence="5" key="1">
    <citation type="submission" date="2024-06" db="EMBL/GenBank/DDBJ databases">
        <authorList>
            <person name="Liu X."/>
            <person name="Lenzi L."/>
            <person name="Haldenby T S."/>
            <person name="Uol C."/>
        </authorList>
    </citation>
    <scope>NUCLEOTIDE SEQUENCE</scope>
</reference>
<dbReference type="PANTHER" id="PTHR10340">
    <property type="entry name" value="SPHINGOMYELIN PHOSPHODIESTERASE"/>
    <property type="match status" value="1"/>
</dbReference>
<accession>A0AAV2THM0</accession>
<proteinExistence type="predicted"/>
<dbReference type="Gene3D" id="3.60.21.10">
    <property type="match status" value="1"/>
</dbReference>
<evidence type="ECO:0000256" key="1">
    <source>
        <dbReference type="ARBA" id="ARBA00022801"/>
    </source>
</evidence>
<comment type="caution">
    <text evidence="5">The sequence shown here is derived from an EMBL/GenBank/DDBJ whole genome shotgun (WGS) entry which is preliminary data.</text>
</comment>
<evidence type="ECO:0000256" key="3">
    <source>
        <dbReference type="SAM" id="Phobius"/>
    </source>
</evidence>
<dbReference type="InterPro" id="IPR029052">
    <property type="entry name" value="Metallo-depent_PP-like"/>
</dbReference>
<keyword evidence="1" id="KW-0378">Hydrolase</keyword>
<keyword evidence="3" id="KW-1133">Transmembrane helix</keyword>
<dbReference type="Pfam" id="PF00149">
    <property type="entry name" value="Metallophos"/>
    <property type="match status" value="1"/>
</dbReference>
<dbReference type="SUPFAM" id="SSF56300">
    <property type="entry name" value="Metallo-dependent phosphatases"/>
    <property type="match status" value="1"/>
</dbReference>
<dbReference type="PANTHER" id="PTHR10340:SF57">
    <property type="entry name" value="METALLOPHOS DOMAIN-CONTAINING PROTEIN"/>
    <property type="match status" value="1"/>
</dbReference>
<dbReference type="GO" id="GO:0008081">
    <property type="term" value="F:phosphoric diester hydrolase activity"/>
    <property type="evidence" value="ECO:0007669"/>
    <property type="project" value="TreeGrafter"/>
</dbReference>